<gene>
    <name evidence="1" type="ORF">LCGC14_1498000</name>
</gene>
<comment type="caution">
    <text evidence="1">The sequence shown here is derived from an EMBL/GenBank/DDBJ whole genome shotgun (WGS) entry which is preliminary data.</text>
</comment>
<protein>
    <submittedName>
        <fullName evidence="1">Uncharacterized protein</fullName>
    </submittedName>
</protein>
<accession>A0A0F9J5I0</accession>
<feature type="non-terminal residue" evidence="1">
    <location>
        <position position="112"/>
    </location>
</feature>
<proteinExistence type="predicted"/>
<name>A0A0F9J5I0_9ZZZZ</name>
<evidence type="ECO:0000313" key="1">
    <source>
        <dbReference type="EMBL" id="KKM64768.1"/>
    </source>
</evidence>
<dbReference type="EMBL" id="LAZR01010838">
    <property type="protein sequence ID" value="KKM64768.1"/>
    <property type="molecule type" value="Genomic_DNA"/>
</dbReference>
<organism evidence="1">
    <name type="scientific">marine sediment metagenome</name>
    <dbReference type="NCBI Taxonomy" id="412755"/>
    <lineage>
        <taxon>unclassified sequences</taxon>
        <taxon>metagenomes</taxon>
        <taxon>ecological metagenomes</taxon>
    </lineage>
</organism>
<dbReference type="AlphaFoldDB" id="A0A0F9J5I0"/>
<reference evidence="1" key="1">
    <citation type="journal article" date="2015" name="Nature">
        <title>Complex archaea that bridge the gap between prokaryotes and eukaryotes.</title>
        <authorList>
            <person name="Spang A."/>
            <person name="Saw J.H."/>
            <person name="Jorgensen S.L."/>
            <person name="Zaremba-Niedzwiedzka K."/>
            <person name="Martijn J."/>
            <person name="Lind A.E."/>
            <person name="van Eijk R."/>
            <person name="Schleper C."/>
            <person name="Guy L."/>
            <person name="Ettema T.J."/>
        </authorList>
    </citation>
    <scope>NUCLEOTIDE SEQUENCE</scope>
</reference>
<sequence>MSRYNPKSIPDADMFAKLYPQYVTLNETDPYWTIPTDAGKKRQFFDAVEDWGGVGIADTQKEMDILNAADNHFQLSGSVVFFNKRASLEVEQEMVTWLNAGKDFLEIPVPSE</sequence>